<dbReference type="GO" id="GO:0022904">
    <property type="term" value="P:respiratory electron transport chain"/>
    <property type="evidence" value="ECO:0007669"/>
    <property type="project" value="TreeGrafter"/>
</dbReference>
<dbReference type="PROSITE" id="PS50855">
    <property type="entry name" value="COX1"/>
    <property type="match status" value="1"/>
</dbReference>
<feature type="transmembrane region" description="Helical" evidence="1">
    <location>
        <begin position="14"/>
        <end position="34"/>
    </location>
</feature>
<feature type="transmembrane region" description="Helical" evidence="1">
    <location>
        <begin position="228"/>
        <end position="250"/>
    </location>
</feature>
<feature type="transmembrane region" description="Helical" evidence="1">
    <location>
        <begin position="194"/>
        <end position="216"/>
    </location>
</feature>
<feature type="transmembrane region" description="Helical" evidence="1">
    <location>
        <begin position="293"/>
        <end position="315"/>
    </location>
</feature>
<keyword evidence="1" id="KW-1133">Transmembrane helix</keyword>
<reference evidence="3" key="1">
    <citation type="journal article" date="2015" name="Nature">
        <title>Complex archaea that bridge the gap between prokaryotes and eukaryotes.</title>
        <authorList>
            <person name="Spang A."/>
            <person name="Saw J.H."/>
            <person name="Jorgensen S.L."/>
            <person name="Zaremba-Niedzwiedzka K."/>
            <person name="Martijn J."/>
            <person name="Lind A.E."/>
            <person name="van Eijk R."/>
            <person name="Schleper C."/>
            <person name="Guy L."/>
            <person name="Ettema T.J."/>
        </authorList>
    </citation>
    <scope>NUCLEOTIDE SEQUENCE</scope>
</reference>
<feature type="transmembrane region" description="Helical" evidence="1">
    <location>
        <begin position="154"/>
        <end position="174"/>
    </location>
</feature>
<feature type="transmembrane region" description="Helical" evidence="1">
    <location>
        <begin position="91"/>
        <end position="114"/>
    </location>
</feature>
<feature type="transmembrane region" description="Helical" evidence="1">
    <location>
        <begin position="376"/>
        <end position="396"/>
    </location>
</feature>
<protein>
    <recommendedName>
        <fullName evidence="2">Cytochrome oxidase subunit I profile domain-containing protein</fullName>
    </recommendedName>
</protein>
<evidence type="ECO:0000259" key="2">
    <source>
        <dbReference type="PROSITE" id="PS50855"/>
    </source>
</evidence>
<name>A0A0F9IAW7_9ZZZZ</name>
<feature type="domain" description="Cytochrome oxidase subunit I profile" evidence="2">
    <location>
        <begin position="194"/>
        <end position="448"/>
    </location>
</feature>
<feature type="transmembrane region" description="Helical" evidence="1">
    <location>
        <begin position="416"/>
        <end position="438"/>
    </location>
</feature>
<evidence type="ECO:0000256" key="1">
    <source>
        <dbReference type="SAM" id="Phobius"/>
    </source>
</evidence>
<sequence>MEEKLVNNNLVKSYIYSSFFWLIIAPLIGFAAAIELNYPDVFSGLPIMSFSRLRIVHVNGVVFGWFTTAIFGLCFYIVPKLTGVKLFSERLAIFTLWLWNITIFIGVTLIALGINQGLEIAEFPILVDLSVTACFALILINLFGTIFKRKEKKLYVSLWYVMGAFVWTTMNYIMGNFINPYFVSGTNSAAMHGFYIHNVVGLWITPIGVAMVYYFLPVSVKSPLYSHRLSLIGFWTIAFLYPFVGTHHYIFSPIPDWVETLAIVYSMWLFIPVWTVVYNFFGTMKGKWKNLAGDPVVGFLIVGIIFYLITCFQGPTQALRSMQKMVHFTDWVVGHAHIAIFGTFTLWTYASIYYIWPKITGRELYSPVLTRWHFWLSVLGFSLMATSLTAAGLIQGSMLFNNEFFIKTFTAIKPYWLARTIGGLAMDIGMFIFVYNMYKTVRHGKVIN</sequence>
<feature type="transmembrane region" description="Helical" evidence="1">
    <location>
        <begin position="126"/>
        <end position="147"/>
    </location>
</feature>
<dbReference type="InterPro" id="IPR023616">
    <property type="entry name" value="Cyt_c_oxase-like_su1_dom"/>
</dbReference>
<dbReference type="GO" id="GO:0016020">
    <property type="term" value="C:membrane"/>
    <property type="evidence" value="ECO:0007669"/>
    <property type="project" value="InterPro"/>
</dbReference>
<dbReference type="Pfam" id="PF00115">
    <property type="entry name" value="COX1"/>
    <property type="match status" value="1"/>
</dbReference>
<dbReference type="Gene3D" id="1.20.210.10">
    <property type="entry name" value="Cytochrome c oxidase-like, subunit I domain"/>
    <property type="match status" value="1"/>
</dbReference>
<dbReference type="SUPFAM" id="SSF81442">
    <property type="entry name" value="Cytochrome c oxidase subunit I-like"/>
    <property type="match status" value="1"/>
</dbReference>
<dbReference type="InterPro" id="IPR000883">
    <property type="entry name" value="Cyt_C_Oxase_1"/>
</dbReference>
<organism evidence="3">
    <name type="scientific">marine sediment metagenome</name>
    <dbReference type="NCBI Taxonomy" id="412755"/>
    <lineage>
        <taxon>unclassified sequences</taxon>
        <taxon>metagenomes</taxon>
        <taxon>ecological metagenomes</taxon>
    </lineage>
</organism>
<feature type="transmembrane region" description="Helical" evidence="1">
    <location>
        <begin position="262"/>
        <end position="281"/>
    </location>
</feature>
<keyword evidence="1" id="KW-0812">Transmembrane</keyword>
<evidence type="ECO:0000313" key="3">
    <source>
        <dbReference type="EMBL" id="KKM24746.1"/>
    </source>
</evidence>
<feature type="transmembrane region" description="Helical" evidence="1">
    <location>
        <begin position="54"/>
        <end position="79"/>
    </location>
</feature>
<dbReference type="InterPro" id="IPR036927">
    <property type="entry name" value="Cyt_c_oxase-like_su1_sf"/>
</dbReference>
<dbReference type="GO" id="GO:0020037">
    <property type="term" value="F:heme binding"/>
    <property type="evidence" value="ECO:0007669"/>
    <property type="project" value="InterPro"/>
</dbReference>
<keyword evidence="1" id="KW-0472">Membrane</keyword>
<accession>A0A0F9IAW7</accession>
<proteinExistence type="predicted"/>
<dbReference type="EMBL" id="LAZR01012859">
    <property type="protein sequence ID" value="KKM24746.1"/>
    <property type="molecule type" value="Genomic_DNA"/>
</dbReference>
<dbReference type="AlphaFoldDB" id="A0A0F9IAW7"/>
<dbReference type="PANTHER" id="PTHR10422">
    <property type="entry name" value="CYTOCHROME C OXIDASE SUBUNIT 1"/>
    <property type="match status" value="1"/>
</dbReference>
<gene>
    <name evidence="3" type="ORF">LCGC14_1602030</name>
</gene>
<dbReference type="GO" id="GO:0004129">
    <property type="term" value="F:cytochrome-c oxidase activity"/>
    <property type="evidence" value="ECO:0007669"/>
    <property type="project" value="InterPro"/>
</dbReference>
<dbReference type="GO" id="GO:0009060">
    <property type="term" value="P:aerobic respiration"/>
    <property type="evidence" value="ECO:0007669"/>
    <property type="project" value="InterPro"/>
</dbReference>
<feature type="transmembrane region" description="Helical" evidence="1">
    <location>
        <begin position="335"/>
        <end position="356"/>
    </location>
</feature>
<dbReference type="GO" id="GO:0015990">
    <property type="term" value="P:electron transport coupled proton transport"/>
    <property type="evidence" value="ECO:0007669"/>
    <property type="project" value="TreeGrafter"/>
</dbReference>
<comment type="caution">
    <text evidence="3">The sequence shown here is derived from an EMBL/GenBank/DDBJ whole genome shotgun (WGS) entry which is preliminary data.</text>
</comment>
<dbReference type="PANTHER" id="PTHR10422:SF29">
    <property type="entry name" value="CYTOCHROME C OXIDASE SUBUNIT 1 HOMOLOG, BACTEROID"/>
    <property type="match status" value="1"/>
</dbReference>